<gene>
    <name evidence="2" type="ORF">ECE50_012735</name>
</gene>
<accession>A0A3S1B308</accession>
<comment type="caution">
    <text evidence="2">The sequence shown here is derived from an EMBL/GenBank/DDBJ whole genome shotgun (WGS) entry which is preliminary data.</text>
</comment>
<organism evidence="2 3">
    <name type="scientific">Chitinophaga solisilvae</name>
    <dbReference type="NCBI Taxonomy" id="1233460"/>
    <lineage>
        <taxon>Bacteria</taxon>
        <taxon>Pseudomonadati</taxon>
        <taxon>Bacteroidota</taxon>
        <taxon>Chitinophagia</taxon>
        <taxon>Chitinophagales</taxon>
        <taxon>Chitinophagaceae</taxon>
        <taxon>Chitinophaga</taxon>
    </lineage>
</organism>
<name>A0A3S1B308_9BACT</name>
<sequence>MPVNIFPYTLTRYSTIHHRDFLPLTLPGVRRQLWLQQRTGELVIAGREALCESLFHLIREQENDNLRKQLIKLKRELQQDKLPAQLPPGLPAALQVPLESQLRLLLRRQSLPASWQAYYDRRLQQYRQQLQQWTRNPLLLNGLLLSSPVLYEQLPAYTTAHPAAFRHKELKIEYSLLRYITRMAFKTSPFSTFTYTGLTAVTAEAATAAPPAMSHSSIRLNNTLFTTLQSLMLQHPLLNEALYLRLNSSIARENGQLLFLVNCFNIESFQRMPDSGIMQWLYAFITNSRERVSLQTVTDALHAKLTDTDRDTVKAYLLKLVSSGLLEAVTGCSAVHPQWEEQLLQFCRDNLAAHTALLPVHELLQQLFTSRRDYVYASPADRYRLLQDAATLINQSLETLYAVPELAAALAAPETAAAKIRESGAFVTDMFARRNFSPAGIFYEDAAATGIGHLPAADIHAFTATLEKLFQSLTPLDDLQEERTSMRDFFLKHYEPDEQIAVTTFYHQYYLEEKKVRKTQQEDRSLLPVSEATKQHLESLLDIRFSNAFHAEISAREVALPDRRHAGAAFVQFYLGPAGLTGVVNNLLPGMGKVAGRFLDLFDPSLAAQFCDWNQALYPDHMLMELSDGSSFNANIHLPLLPFEIAVPGGYNNYPAEQRARLQDVLVRYDEASQQLWLQHAPDQRRIFAYDLCLESFYLRSNFYQLLAHFNPEPYLPLKKFFRLTDDAHATAFPEQGHIRPRITFQSKVVLRRMGWLVQTADIPQQQTAETEAAWFLRIQQWREQQGIPEQVFLFLRSRYSKADKDSPSALQRDDYKPQYLHFGQPLLMGLLKKLLARAGTQIYLEEMLPHTSDLQQEPVTEQLLHWYNYGT</sequence>
<dbReference type="AlphaFoldDB" id="A0A3S1B308"/>
<feature type="domain" description="Lantibiotic dehydratase N-terminal" evidence="1">
    <location>
        <begin position="589"/>
        <end position="794"/>
    </location>
</feature>
<dbReference type="Pfam" id="PF04738">
    <property type="entry name" value="Lant_dehydr_N"/>
    <property type="match status" value="2"/>
</dbReference>
<keyword evidence="3" id="KW-1185">Reference proteome</keyword>
<evidence type="ECO:0000313" key="2">
    <source>
        <dbReference type="EMBL" id="NSL87706.1"/>
    </source>
</evidence>
<dbReference type="Proteomes" id="UP000281028">
    <property type="component" value="Unassembled WGS sequence"/>
</dbReference>
<proteinExistence type="predicted"/>
<reference evidence="2" key="1">
    <citation type="submission" date="2020-05" db="EMBL/GenBank/DDBJ databases">
        <title>Chitinophaga laudate sp. nov., isolated from a tropical peat swamp.</title>
        <authorList>
            <person name="Goh C.B.S."/>
            <person name="Lee M.S."/>
            <person name="Parimannan S."/>
            <person name="Pasbakhsh P."/>
            <person name="Yule C.M."/>
            <person name="Rajandas H."/>
            <person name="Loke S."/>
            <person name="Croft L."/>
            <person name="Tan J.B.L."/>
        </authorList>
    </citation>
    <scope>NUCLEOTIDE SEQUENCE</scope>
    <source>
        <strain evidence="2">Mgbs1</strain>
    </source>
</reference>
<evidence type="ECO:0000313" key="3">
    <source>
        <dbReference type="Proteomes" id="UP000281028"/>
    </source>
</evidence>
<dbReference type="OrthoDB" id="1207270at2"/>
<evidence type="ECO:0000259" key="1">
    <source>
        <dbReference type="Pfam" id="PF04738"/>
    </source>
</evidence>
<dbReference type="EMBL" id="RIAR02000001">
    <property type="protein sequence ID" value="NSL87706.1"/>
    <property type="molecule type" value="Genomic_DNA"/>
</dbReference>
<dbReference type="InterPro" id="IPR006827">
    <property type="entry name" value="Lant_deHydtase_N"/>
</dbReference>
<feature type="domain" description="Lantibiotic dehydratase N-terminal" evidence="1">
    <location>
        <begin position="136"/>
        <end position="396"/>
    </location>
</feature>
<protein>
    <recommendedName>
        <fullName evidence="1">Lantibiotic dehydratase N-terminal domain-containing protein</fullName>
    </recommendedName>
</protein>